<dbReference type="GO" id="GO:0005829">
    <property type="term" value="C:cytosol"/>
    <property type="evidence" value="ECO:0007669"/>
    <property type="project" value="TreeGrafter"/>
</dbReference>
<evidence type="ECO:0000256" key="3">
    <source>
        <dbReference type="ARBA" id="ARBA00022737"/>
    </source>
</evidence>
<protein>
    <submittedName>
        <fullName evidence="4">Uncharacterized protein</fullName>
    </submittedName>
</protein>
<dbReference type="EMBL" id="MPUH01000609">
    <property type="protein sequence ID" value="OMJ76827.1"/>
    <property type="molecule type" value="Genomic_DNA"/>
</dbReference>
<reference evidence="4 5" key="1">
    <citation type="submission" date="2016-11" db="EMBL/GenBank/DDBJ databases">
        <title>The macronuclear genome of Stentor coeruleus: a giant cell with tiny introns.</title>
        <authorList>
            <person name="Slabodnick M."/>
            <person name="Ruby J.G."/>
            <person name="Reiff S.B."/>
            <person name="Swart E.C."/>
            <person name="Gosai S."/>
            <person name="Prabakaran S."/>
            <person name="Witkowska E."/>
            <person name="Larue G.E."/>
            <person name="Fisher S."/>
            <person name="Freeman R.M."/>
            <person name="Gunawardena J."/>
            <person name="Chu W."/>
            <person name="Stover N.A."/>
            <person name="Gregory B.D."/>
            <person name="Nowacki M."/>
            <person name="Derisi J."/>
            <person name="Roy S.W."/>
            <person name="Marshall W.F."/>
            <person name="Sood P."/>
        </authorList>
    </citation>
    <scope>NUCLEOTIDE SEQUENCE [LARGE SCALE GENOMIC DNA]</scope>
    <source>
        <strain evidence="4">WM001</strain>
    </source>
</reference>
<keyword evidence="2" id="KW-0433">Leucine-rich repeat</keyword>
<dbReference type="SUPFAM" id="SSF52047">
    <property type="entry name" value="RNI-like"/>
    <property type="match status" value="1"/>
</dbReference>
<dbReference type="AlphaFoldDB" id="A0A1R2BJ63"/>
<dbReference type="PANTHER" id="PTHR24113">
    <property type="entry name" value="RAN GTPASE-ACTIVATING PROTEIN 1"/>
    <property type="match status" value="1"/>
</dbReference>
<gene>
    <name evidence="4" type="ORF">SteCoe_23716</name>
</gene>
<dbReference type="PANTHER" id="PTHR24113:SF12">
    <property type="entry name" value="RAN GTPASE-ACTIVATING PROTEIN 1"/>
    <property type="match status" value="1"/>
</dbReference>
<dbReference type="Proteomes" id="UP000187209">
    <property type="component" value="Unassembled WGS sequence"/>
</dbReference>
<evidence type="ECO:0000256" key="1">
    <source>
        <dbReference type="ARBA" id="ARBA00022468"/>
    </source>
</evidence>
<evidence type="ECO:0000256" key="2">
    <source>
        <dbReference type="ARBA" id="ARBA00022614"/>
    </source>
</evidence>
<organism evidence="4 5">
    <name type="scientific">Stentor coeruleus</name>
    <dbReference type="NCBI Taxonomy" id="5963"/>
    <lineage>
        <taxon>Eukaryota</taxon>
        <taxon>Sar</taxon>
        <taxon>Alveolata</taxon>
        <taxon>Ciliophora</taxon>
        <taxon>Postciliodesmatophora</taxon>
        <taxon>Heterotrichea</taxon>
        <taxon>Heterotrichida</taxon>
        <taxon>Stentoridae</taxon>
        <taxon>Stentor</taxon>
    </lineage>
</organism>
<keyword evidence="1" id="KW-0343">GTPase activation</keyword>
<dbReference type="OrthoDB" id="341587at2759"/>
<evidence type="ECO:0000313" key="5">
    <source>
        <dbReference type="Proteomes" id="UP000187209"/>
    </source>
</evidence>
<keyword evidence="5" id="KW-1185">Reference proteome</keyword>
<dbReference type="GO" id="GO:0048471">
    <property type="term" value="C:perinuclear region of cytoplasm"/>
    <property type="evidence" value="ECO:0007669"/>
    <property type="project" value="TreeGrafter"/>
</dbReference>
<sequence length="332" mass="37847">MGAKKRSEGGKMVTDESADQLYRAYRRNLTEMGLQMPKKLEEKFLEIRDEKNPGFLTEVVFWEYIGPDAIRALADALRDTSYLHLRTIRCWRAGAEDEGTRSLTQYMRACSSIVTLELMECGISYLGCDFLGRLLIPENSNPLLILKLDHNDIGNQGVYNLAKGLCMNSILKTLTLSYCNFDHEASRAIMQILIFQESALQDLDLQGNKLSSEGCYKIFHGLKVNQALIKLVLADNIITSNDVFEDKLIEMLTVNQVLCVLDLRLNFIFDETAKDLLDRMKNAATGRINSTIYEIIFPEDKVPQDTVEDYHKFLQINKKSKKGKKKAKKPKK</sequence>
<dbReference type="InterPro" id="IPR027038">
    <property type="entry name" value="RanGap"/>
</dbReference>
<comment type="caution">
    <text evidence="4">The sequence shown here is derived from an EMBL/GenBank/DDBJ whole genome shotgun (WGS) entry which is preliminary data.</text>
</comment>
<dbReference type="InterPro" id="IPR032675">
    <property type="entry name" value="LRR_dom_sf"/>
</dbReference>
<proteinExistence type="predicted"/>
<dbReference type="SMART" id="SM00368">
    <property type="entry name" value="LRR_RI"/>
    <property type="match status" value="4"/>
</dbReference>
<keyword evidence="3" id="KW-0677">Repeat</keyword>
<dbReference type="Gene3D" id="3.80.10.10">
    <property type="entry name" value="Ribonuclease Inhibitor"/>
    <property type="match status" value="1"/>
</dbReference>
<accession>A0A1R2BJ63</accession>
<dbReference type="GO" id="GO:0005096">
    <property type="term" value="F:GTPase activator activity"/>
    <property type="evidence" value="ECO:0007669"/>
    <property type="project" value="UniProtKB-KW"/>
</dbReference>
<name>A0A1R2BJ63_9CILI</name>
<dbReference type="Pfam" id="PF13516">
    <property type="entry name" value="LRR_6"/>
    <property type="match status" value="2"/>
</dbReference>
<dbReference type="GO" id="GO:0031267">
    <property type="term" value="F:small GTPase binding"/>
    <property type="evidence" value="ECO:0007669"/>
    <property type="project" value="TreeGrafter"/>
</dbReference>
<evidence type="ECO:0000313" key="4">
    <source>
        <dbReference type="EMBL" id="OMJ76827.1"/>
    </source>
</evidence>
<dbReference type="InterPro" id="IPR001611">
    <property type="entry name" value="Leu-rich_rpt"/>
</dbReference>
<dbReference type="GO" id="GO:0006913">
    <property type="term" value="P:nucleocytoplasmic transport"/>
    <property type="evidence" value="ECO:0007669"/>
    <property type="project" value="TreeGrafter"/>
</dbReference>
<dbReference type="GO" id="GO:0005634">
    <property type="term" value="C:nucleus"/>
    <property type="evidence" value="ECO:0007669"/>
    <property type="project" value="TreeGrafter"/>
</dbReference>